<dbReference type="RefSeq" id="WP_182807597.1">
    <property type="nucleotide sequence ID" value="NZ_JACJFM010000004.1"/>
</dbReference>
<feature type="domain" description="Abortive phage infection protein C-terminal" evidence="1">
    <location>
        <begin position="232"/>
        <end position="415"/>
    </location>
</feature>
<dbReference type="Proteomes" id="UP000565262">
    <property type="component" value="Unassembled WGS sequence"/>
</dbReference>
<evidence type="ECO:0000313" key="3">
    <source>
        <dbReference type="Proteomes" id="UP000565262"/>
    </source>
</evidence>
<dbReference type="AlphaFoldDB" id="A0A839IMV2"/>
<sequence>MSNWKDAYASREDLKEYGDNGLALFALALRFGVDDLETIAGEAITDGNDDKKLDMVYINHEEEYAVIAQCYYSSKDKQSAPSNKASDLNTGIGWLLQRDIKEVPDRIKSAAVEIRDAVREGAVKTIYIWYVHNLPQSENVTSELVTVQSTADTAIKRQFSSAKVNIHYVEVGDETLDTWYEESLSPILVNEELEVKTDGGYSISGPNWNAYSTAISAQFLYRQYKNHKTKIFSANIRDYLGSRSTDSNINNGIRRTIDSDPDDFWVFNNGLTILTHNFSVNDENIISFKGFSIVNGAQTTGAIGSLNKLPSPTAKVQARFVSTQDVDQELIHKIIQYNNSQNKVEASDFRSTDRFQKRLKTEFSHIPNAEYEGGRRGGAGDAIRRRPNLLPSYTVGQALACFHQDPIVAYNQKTAIWVSDRLYSKYFNENTKAAHIVCAYSLIRAVESRKKSLMDKSRKGSLQSHEEEFLKYFRQRGAIFLLSSAIVSCLEIILERKIPNLYRISFGGLVSPSQAEAYWEPIVDVTIPFCTQLNKALSGGLKNNTTVKEVVSTFRSLVQATSISNKGIYSTFSERISAP</sequence>
<protein>
    <submittedName>
        <fullName evidence="2">AIPR family protein</fullName>
    </submittedName>
</protein>
<dbReference type="Pfam" id="PF10592">
    <property type="entry name" value="AIPR"/>
    <property type="match status" value="1"/>
</dbReference>
<evidence type="ECO:0000259" key="1">
    <source>
        <dbReference type="Pfam" id="PF10592"/>
    </source>
</evidence>
<dbReference type="EMBL" id="JACJFM010000004">
    <property type="protein sequence ID" value="MBB1485807.1"/>
    <property type="molecule type" value="Genomic_DNA"/>
</dbReference>
<reference evidence="2 3" key="1">
    <citation type="submission" date="2020-08" db="EMBL/GenBank/DDBJ databases">
        <title>Oceanospirillum sp. nov. isolated from marine sediment.</title>
        <authorList>
            <person name="Ji X."/>
        </authorList>
    </citation>
    <scope>NUCLEOTIDE SEQUENCE [LARGE SCALE GENOMIC DNA]</scope>
    <source>
        <strain evidence="2 3">D5</strain>
    </source>
</reference>
<keyword evidence="3" id="KW-1185">Reference proteome</keyword>
<proteinExistence type="predicted"/>
<organism evidence="2 3">
    <name type="scientific">Oceanospirillum sediminis</name>
    <dbReference type="NCBI Taxonomy" id="2760088"/>
    <lineage>
        <taxon>Bacteria</taxon>
        <taxon>Pseudomonadati</taxon>
        <taxon>Pseudomonadota</taxon>
        <taxon>Gammaproteobacteria</taxon>
        <taxon>Oceanospirillales</taxon>
        <taxon>Oceanospirillaceae</taxon>
        <taxon>Oceanospirillum</taxon>
    </lineage>
</organism>
<comment type="caution">
    <text evidence="2">The sequence shown here is derived from an EMBL/GenBank/DDBJ whole genome shotgun (WGS) entry which is preliminary data.</text>
</comment>
<accession>A0A839IMV2</accession>
<dbReference type="InterPro" id="IPR018891">
    <property type="entry name" value="AIPR_C"/>
</dbReference>
<name>A0A839IMV2_9GAMM</name>
<gene>
    <name evidence="2" type="ORF">H4O21_04170</name>
</gene>
<evidence type="ECO:0000313" key="2">
    <source>
        <dbReference type="EMBL" id="MBB1485807.1"/>
    </source>
</evidence>